<evidence type="ECO:0000256" key="7">
    <source>
        <dbReference type="ARBA" id="ARBA00022840"/>
    </source>
</evidence>
<dbReference type="EMBL" id="JAAGRN010000005">
    <property type="protein sequence ID" value="NDY83289.1"/>
    <property type="molecule type" value="Genomic_DNA"/>
</dbReference>
<dbReference type="SUPFAM" id="SSF55060">
    <property type="entry name" value="GHMP Kinase, C-terminal domain"/>
    <property type="match status" value="1"/>
</dbReference>
<reference evidence="13" key="1">
    <citation type="submission" date="2020-02" db="EMBL/GenBank/DDBJ databases">
        <authorList>
            <person name="Chen W.-M."/>
        </authorList>
    </citation>
    <scope>NUCLEOTIDE SEQUENCE</scope>
    <source>
        <strain evidence="13">NBD-18</strain>
    </source>
</reference>
<dbReference type="Gene3D" id="3.30.230.10">
    <property type="match status" value="1"/>
</dbReference>
<proteinExistence type="inferred from homology"/>
<keyword evidence="8 10" id="KW-0414">Isoprene biosynthesis</keyword>
<comment type="similarity">
    <text evidence="1 10">Belongs to the GHMP kinase family. IspE subfamily.</text>
</comment>
<evidence type="ECO:0000256" key="1">
    <source>
        <dbReference type="ARBA" id="ARBA00009684"/>
    </source>
</evidence>
<feature type="active site" evidence="10">
    <location>
        <position position="11"/>
    </location>
</feature>
<dbReference type="InterPro" id="IPR020568">
    <property type="entry name" value="Ribosomal_Su5_D2-typ_SF"/>
</dbReference>
<accession>A0A6B2R1R1</accession>
<feature type="active site" evidence="10">
    <location>
        <position position="136"/>
    </location>
</feature>
<dbReference type="HAMAP" id="MF_00061">
    <property type="entry name" value="IspE"/>
    <property type="match status" value="1"/>
</dbReference>
<evidence type="ECO:0000256" key="10">
    <source>
        <dbReference type="HAMAP-Rule" id="MF_00061"/>
    </source>
</evidence>
<dbReference type="GO" id="GO:0050515">
    <property type="term" value="F:4-(cytidine 5'-diphospho)-2-C-methyl-D-erythritol kinase activity"/>
    <property type="evidence" value="ECO:0007669"/>
    <property type="project" value="UniProtKB-UniRule"/>
</dbReference>
<dbReference type="Gene3D" id="3.30.70.890">
    <property type="entry name" value="GHMP kinase, C-terminal domain"/>
    <property type="match status" value="1"/>
</dbReference>
<sequence>MMLYDLPAPAKLNLFLHVIGRRGDGYHLLQSAFRLISLADSLDIDLRHDGVIGRETDMPGVAHDDDLVVRAARLLQQSTGSHFGAQIHVRKRIPAGGGLGGGSSDAATVLIALNKLWKTQLNRTELMQIGLKLGADVPFFIFGQNAFAEGVGEALQAIDLESQYFVVVQPAQQVPTQGIFQDPDLTRDTKSVRIMDFSRGSGIGSADGSKGLFGHNDLQPVVLKHYPVVRQAFDWCQRSGLNVRMTGSGSCLFAVFLQQDQAALAYEKTLAKMRSEFSEDLAAGAQSPIKQLFICDGLSEHPLRNWL</sequence>
<keyword evidence="6 10" id="KW-0418">Kinase</keyword>
<comment type="catalytic activity">
    <reaction evidence="10">
        <text>4-CDP-2-C-methyl-D-erythritol + ATP = 4-CDP-2-C-methyl-D-erythritol 2-phosphate + ADP + H(+)</text>
        <dbReference type="Rhea" id="RHEA:18437"/>
        <dbReference type="ChEBI" id="CHEBI:15378"/>
        <dbReference type="ChEBI" id="CHEBI:30616"/>
        <dbReference type="ChEBI" id="CHEBI:57823"/>
        <dbReference type="ChEBI" id="CHEBI:57919"/>
        <dbReference type="ChEBI" id="CHEBI:456216"/>
        <dbReference type="EC" id="2.7.1.148"/>
    </reaction>
</comment>
<evidence type="ECO:0000256" key="5">
    <source>
        <dbReference type="ARBA" id="ARBA00022741"/>
    </source>
</evidence>
<evidence type="ECO:0000256" key="2">
    <source>
        <dbReference type="ARBA" id="ARBA00012052"/>
    </source>
</evidence>
<evidence type="ECO:0000256" key="6">
    <source>
        <dbReference type="ARBA" id="ARBA00022777"/>
    </source>
</evidence>
<dbReference type="PIRSF" id="PIRSF010376">
    <property type="entry name" value="IspE"/>
    <property type="match status" value="1"/>
</dbReference>
<name>A0A6B2R1R1_9BURK</name>
<dbReference type="GO" id="GO:0016114">
    <property type="term" value="P:terpenoid biosynthetic process"/>
    <property type="evidence" value="ECO:0007669"/>
    <property type="project" value="UniProtKB-UniRule"/>
</dbReference>
<dbReference type="NCBIfam" id="TIGR00154">
    <property type="entry name" value="ispE"/>
    <property type="match status" value="1"/>
</dbReference>
<dbReference type="EC" id="2.7.1.148" evidence="2 10"/>
<protein>
    <recommendedName>
        <fullName evidence="3 10">4-diphosphocytidyl-2-C-methyl-D-erythritol kinase</fullName>
        <shortName evidence="10">CMK</shortName>
        <ecNumber evidence="2 10">2.7.1.148</ecNumber>
    </recommendedName>
    <alternativeName>
        <fullName evidence="9 10">4-(cytidine-5'-diphospho)-2-C-methyl-D-erythritol kinase</fullName>
    </alternativeName>
</protein>
<comment type="function">
    <text evidence="10">Catalyzes the phosphorylation of the position 2 hydroxy group of 4-diphosphocytidyl-2C-methyl-D-erythritol.</text>
</comment>
<evidence type="ECO:0000256" key="3">
    <source>
        <dbReference type="ARBA" id="ARBA00017473"/>
    </source>
</evidence>
<dbReference type="SUPFAM" id="SSF54211">
    <property type="entry name" value="Ribosomal protein S5 domain 2-like"/>
    <property type="match status" value="1"/>
</dbReference>
<dbReference type="PANTHER" id="PTHR43527:SF2">
    <property type="entry name" value="4-DIPHOSPHOCYTIDYL-2-C-METHYL-D-ERYTHRITOL KINASE, CHLOROPLASTIC"/>
    <property type="match status" value="1"/>
</dbReference>
<feature type="domain" description="GHMP kinase N-terminal" evidence="11">
    <location>
        <begin position="67"/>
        <end position="144"/>
    </location>
</feature>
<feature type="domain" description="GHMP kinase C-terminal" evidence="12">
    <location>
        <begin position="212"/>
        <end position="268"/>
    </location>
</feature>
<keyword evidence="7 10" id="KW-0067">ATP-binding</keyword>
<keyword evidence="5 10" id="KW-0547">Nucleotide-binding</keyword>
<dbReference type="InterPro" id="IPR006204">
    <property type="entry name" value="GHMP_kinase_N_dom"/>
</dbReference>
<comment type="caution">
    <text evidence="13">The sequence shown here is derived from an EMBL/GenBank/DDBJ whole genome shotgun (WGS) entry which is preliminary data.</text>
</comment>
<evidence type="ECO:0000256" key="9">
    <source>
        <dbReference type="ARBA" id="ARBA00032554"/>
    </source>
</evidence>
<dbReference type="PANTHER" id="PTHR43527">
    <property type="entry name" value="4-DIPHOSPHOCYTIDYL-2-C-METHYL-D-ERYTHRITOL KINASE, CHLOROPLASTIC"/>
    <property type="match status" value="1"/>
</dbReference>
<dbReference type="GO" id="GO:0019288">
    <property type="term" value="P:isopentenyl diphosphate biosynthetic process, methylerythritol 4-phosphate pathway"/>
    <property type="evidence" value="ECO:0007669"/>
    <property type="project" value="UniProtKB-UniRule"/>
</dbReference>
<evidence type="ECO:0000256" key="4">
    <source>
        <dbReference type="ARBA" id="ARBA00022679"/>
    </source>
</evidence>
<dbReference type="InterPro" id="IPR036554">
    <property type="entry name" value="GHMP_kinase_C_sf"/>
</dbReference>
<dbReference type="Pfam" id="PF08544">
    <property type="entry name" value="GHMP_kinases_C"/>
    <property type="match status" value="1"/>
</dbReference>
<organism evidence="13">
    <name type="scientific">Sheuella amnicola</name>
    <dbReference type="NCBI Taxonomy" id="2707330"/>
    <lineage>
        <taxon>Bacteria</taxon>
        <taxon>Pseudomonadati</taxon>
        <taxon>Pseudomonadota</taxon>
        <taxon>Betaproteobacteria</taxon>
        <taxon>Burkholderiales</taxon>
        <taxon>Alcaligenaceae</taxon>
        <taxon>Sheuella</taxon>
    </lineage>
</organism>
<dbReference type="InterPro" id="IPR004424">
    <property type="entry name" value="IspE"/>
</dbReference>
<dbReference type="AlphaFoldDB" id="A0A6B2R1R1"/>
<dbReference type="InterPro" id="IPR014721">
    <property type="entry name" value="Ribsml_uS5_D2-typ_fold_subgr"/>
</dbReference>
<keyword evidence="4 10" id="KW-0808">Transferase</keyword>
<evidence type="ECO:0000259" key="12">
    <source>
        <dbReference type="Pfam" id="PF08544"/>
    </source>
</evidence>
<dbReference type="UniPathway" id="UPA00056">
    <property type="reaction ID" value="UER00094"/>
</dbReference>
<feature type="binding site" evidence="10">
    <location>
        <begin position="94"/>
        <end position="104"/>
    </location>
    <ligand>
        <name>ATP</name>
        <dbReference type="ChEBI" id="CHEBI:30616"/>
    </ligand>
</feature>
<comment type="pathway">
    <text evidence="10">Isoprenoid biosynthesis; isopentenyl diphosphate biosynthesis via DXP pathway; isopentenyl diphosphate from 1-deoxy-D-xylulose 5-phosphate: step 3/6.</text>
</comment>
<dbReference type="Pfam" id="PF00288">
    <property type="entry name" value="GHMP_kinases_N"/>
    <property type="match status" value="1"/>
</dbReference>
<dbReference type="GO" id="GO:0005524">
    <property type="term" value="F:ATP binding"/>
    <property type="evidence" value="ECO:0007669"/>
    <property type="project" value="UniProtKB-UniRule"/>
</dbReference>
<dbReference type="RefSeq" id="WP_163654764.1">
    <property type="nucleotide sequence ID" value="NZ_JAAGRN010000005.1"/>
</dbReference>
<evidence type="ECO:0000256" key="8">
    <source>
        <dbReference type="ARBA" id="ARBA00023229"/>
    </source>
</evidence>
<gene>
    <name evidence="10 13" type="primary">ispE</name>
    <name evidence="13" type="ORF">G3I67_08595</name>
</gene>
<dbReference type="InterPro" id="IPR013750">
    <property type="entry name" value="GHMP_kinase_C_dom"/>
</dbReference>
<evidence type="ECO:0000313" key="13">
    <source>
        <dbReference type="EMBL" id="NDY83289.1"/>
    </source>
</evidence>
<evidence type="ECO:0000259" key="11">
    <source>
        <dbReference type="Pfam" id="PF00288"/>
    </source>
</evidence>